<dbReference type="AlphaFoldDB" id="A0A5C5XNS9"/>
<dbReference type="RefSeq" id="WP_146505533.1">
    <property type="nucleotide sequence ID" value="NZ_SJPG01000001.1"/>
</dbReference>
<evidence type="ECO:0000259" key="3">
    <source>
        <dbReference type="Pfam" id="PF25583"/>
    </source>
</evidence>
<dbReference type="InterPro" id="IPR036388">
    <property type="entry name" value="WH-like_DNA-bd_sf"/>
</dbReference>
<accession>A0A5C5XNS9</accession>
<dbReference type="InterPro" id="IPR036390">
    <property type="entry name" value="WH_DNA-bd_sf"/>
</dbReference>
<evidence type="ECO:0000313" key="5">
    <source>
        <dbReference type="Proteomes" id="UP000316095"/>
    </source>
</evidence>
<dbReference type="PANTHER" id="PTHR34580">
    <property type="match status" value="1"/>
</dbReference>
<dbReference type="EMBL" id="SJPG01000001">
    <property type="protein sequence ID" value="TWT63745.1"/>
    <property type="molecule type" value="Genomic_DNA"/>
</dbReference>
<sequence length="336" mass="38532">MGESFQLMRQWRILQLLSARRYGMTVKELADEGEVHTRTIVRDLNLLKTVGFPIHESVGSHGRKHWKINSEVGIAQLQFTLEEAAALYLGRQFLEAFAGTLFWAGSQSAFQKMRAALSDQTIEYLEKLAATVHLSALQHVDYSDRAELIDDLMMAAEDRRLTVITYQSLRSTEPVTLYDLHPYAIVFHKGALYLIAWSLQHKQIRTFKIDRISEVEVQSGLMKFKRPQDFQPEEFLANSFGIFSNDDPPSTVRVRFSKDVVRILNEKKFHPSQELVPQSDGSVIAAYSLSTFEEFRSWLLSFGRHARVIEPAELIEQIRDEVGVMSQMYLNSVSNK</sequence>
<dbReference type="PROSITE" id="PS52050">
    <property type="entry name" value="WYL"/>
    <property type="match status" value="1"/>
</dbReference>
<evidence type="ECO:0000259" key="2">
    <source>
        <dbReference type="Pfam" id="PF13280"/>
    </source>
</evidence>
<dbReference type="InterPro" id="IPR057727">
    <property type="entry name" value="WCX_dom"/>
</dbReference>
<feature type="domain" description="WCX" evidence="3">
    <location>
        <begin position="250"/>
        <end position="322"/>
    </location>
</feature>
<dbReference type="OrthoDB" id="274320at2"/>
<name>A0A5C5XNS9_9PLAN</name>
<dbReference type="PIRSF" id="PIRSF016838">
    <property type="entry name" value="PafC"/>
    <property type="match status" value="1"/>
</dbReference>
<dbReference type="SUPFAM" id="SSF46785">
    <property type="entry name" value="Winged helix' DNA-binding domain"/>
    <property type="match status" value="1"/>
</dbReference>
<dbReference type="Pfam" id="PF25583">
    <property type="entry name" value="WCX"/>
    <property type="match status" value="1"/>
</dbReference>
<feature type="domain" description="WYL" evidence="2">
    <location>
        <begin position="148"/>
        <end position="217"/>
    </location>
</feature>
<dbReference type="InterPro" id="IPR028349">
    <property type="entry name" value="PafC-like"/>
</dbReference>
<organism evidence="4 5">
    <name type="scientific">Rubinisphaera italica</name>
    <dbReference type="NCBI Taxonomy" id="2527969"/>
    <lineage>
        <taxon>Bacteria</taxon>
        <taxon>Pseudomonadati</taxon>
        <taxon>Planctomycetota</taxon>
        <taxon>Planctomycetia</taxon>
        <taxon>Planctomycetales</taxon>
        <taxon>Planctomycetaceae</taxon>
        <taxon>Rubinisphaera</taxon>
    </lineage>
</organism>
<dbReference type="Pfam" id="PF13280">
    <property type="entry name" value="WYL"/>
    <property type="match status" value="1"/>
</dbReference>
<comment type="caution">
    <text evidence="4">The sequence shown here is derived from an EMBL/GenBank/DDBJ whole genome shotgun (WGS) entry which is preliminary data.</text>
</comment>
<gene>
    <name evidence="4" type="ORF">Pan54_45030</name>
</gene>
<dbReference type="Proteomes" id="UP000316095">
    <property type="component" value="Unassembled WGS sequence"/>
</dbReference>
<evidence type="ECO:0000259" key="1">
    <source>
        <dbReference type="Pfam" id="PF08279"/>
    </source>
</evidence>
<dbReference type="PANTHER" id="PTHR34580:SF1">
    <property type="entry name" value="PROTEIN PAFC"/>
    <property type="match status" value="1"/>
</dbReference>
<dbReference type="InterPro" id="IPR051534">
    <property type="entry name" value="CBASS_pafABC_assoc_protein"/>
</dbReference>
<protein>
    <submittedName>
        <fullName evidence="4">HTH domain protein</fullName>
    </submittedName>
</protein>
<reference evidence="4 5" key="1">
    <citation type="submission" date="2019-02" db="EMBL/GenBank/DDBJ databases">
        <title>Deep-cultivation of Planctomycetes and their phenomic and genomic characterization uncovers novel biology.</title>
        <authorList>
            <person name="Wiegand S."/>
            <person name="Jogler M."/>
            <person name="Boedeker C."/>
            <person name="Pinto D."/>
            <person name="Vollmers J."/>
            <person name="Rivas-Marin E."/>
            <person name="Kohn T."/>
            <person name="Peeters S.H."/>
            <person name="Heuer A."/>
            <person name="Rast P."/>
            <person name="Oberbeckmann S."/>
            <person name="Bunk B."/>
            <person name="Jeske O."/>
            <person name="Meyerdierks A."/>
            <person name="Storesund J.E."/>
            <person name="Kallscheuer N."/>
            <person name="Luecker S."/>
            <person name="Lage O.M."/>
            <person name="Pohl T."/>
            <person name="Merkel B.J."/>
            <person name="Hornburger P."/>
            <person name="Mueller R.-W."/>
            <person name="Bruemmer F."/>
            <person name="Labrenz M."/>
            <person name="Spormann A.M."/>
            <person name="Op Den Camp H."/>
            <person name="Overmann J."/>
            <person name="Amann R."/>
            <person name="Jetten M.S.M."/>
            <person name="Mascher T."/>
            <person name="Medema M.H."/>
            <person name="Devos D.P."/>
            <person name="Kaster A.-K."/>
            <person name="Ovreas L."/>
            <person name="Rohde M."/>
            <person name="Galperin M.Y."/>
            <person name="Jogler C."/>
        </authorList>
    </citation>
    <scope>NUCLEOTIDE SEQUENCE [LARGE SCALE GENOMIC DNA]</scope>
    <source>
        <strain evidence="4 5">Pan54</strain>
    </source>
</reference>
<dbReference type="InterPro" id="IPR026881">
    <property type="entry name" value="WYL_dom"/>
</dbReference>
<proteinExistence type="predicted"/>
<feature type="domain" description="Helix-turn-helix type 11" evidence="1">
    <location>
        <begin position="9"/>
        <end position="57"/>
    </location>
</feature>
<dbReference type="InterPro" id="IPR013196">
    <property type="entry name" value="HTH_11"/>
</dbReference>
<dbReference type="Pfam" id="PF08279">
    <property type="entry name" value="HTH_11"/>
    <property type="match status" value="1"/>
</dbReference>
<dbReference type="Gene3D" id="1.10.10.10">
    <property type="entry name" value="Winged helix-like DNA-binding domain superfamily/Winged helix DNA-binding domain"/>
    <property type="match status" value="1"/>
</dbReference>
<evidence type="ECO:0000313" key="4">
    <source>
        <dbReference type="EMBL" id="TWT63745.1"/>
    </source>
</evidence>
<keyword evidence="5" id="KW-1185">Reference proteome</keyword>